<organism evidence="2 3">
    <name type="scientific">Fusobacterium nucleatum subsp. polymorphum</name>
    <name type="common">Fusobacterium polymorphum</name>
    <dbReference type="NCBI Taxonomy" id="76857"/>
    <lineage>
        <taxon>Bacteria</taxon>
        <taxon>Fusobacteriati</taxon>
        <taxon>Fusobacteriota</taxon>
        <taxon>Fusobacteriia</taxon>
        <taxon>Fusobacteriales</taxon>
        <taxon>Fusobacteriaceae</taxon>
        <taxon>Fusobacterium</taxon>
    </lineage>
</organism>
<feature type="transmembrane region" description="Helical" evidence="1">
    <location>
        <begin position="61"/>
        <end position="82"/>
    </location>
</feature>
<proteinExistence type="predicted"/>
<sequence length="86" mass="10165">MNFKQENNNFLYILKKHPIYLGCLVCTLLFFTFLFFCLPPGWLVLGFLYNLYVNGGILGKIILYFILISYFILIFTIPADFIKEHE</sequence>
<dbReference type="AlphaFoldDB" id="A0A2C6C4D6"/>
<dbReference type="RefSeq" id="WP_098994734.1">
    <property type="nucleotide sequence ID" value="NZ_CP084159.1"/>
</dbReference>
<keyword evidence="1" id="KW-1133">Transmembrane helix</keyword>
<name>A0A2C6C4D6_FUSNP</name>
<protein>
    <submittedName>
        <fullName evidence="2">Uncharacterized protein</fullName>
    </submittedName>
</protein>
<comment type="caution">
    <text evidence="2">The sequence shown here is derived from an EMBL/GenBank/DDBJ whole genome shotgun (WGS) entry which is preliminary data.</text>
</comment>
<reference evidence="2 3" key="1">
    <citation type="submission" date="2017-06" db="EMBL/GenBank/DDBJ databases">
        <title>Draft genome sequence of Fusobacterium nucleatum subsp. polymorphum KCOM 1330 (=ChDC F330).</title>
        <authorList>
            <person name="Kook J.-K."/>
            <person name="Park S.-N."/>
            <person name="Lim Y.K."/>
            <person name="Roh H."/>
        </authorList>
    </citation>
    <scope>NUCLEOTIDE SEQUENCE [LARGE SCALE GENOMIC DNA]</scope>
    <source>
        <strain evidence="3">KCOM 1330 (ChDC F330)</strain>
    </source>
</reference>
<evidence type="ECO:0000313" key="3">
    <source>
        <dbReference type="Proteomes" id="UP000221852"/>
    </source>
</evidence>
<evidence type="ECO:0000256" key="1">
    <source>
        <dbReference type="SAM" id="Phobius"/>
    </source>
</evidence>
<evidence type="ECO:0000313" key="2">
    <source>
        <dbReference type="EMBL" id="PHI13646.1"/>
    </source>
</evidence>
<keyword evidence="1" id="KW-0812">Transmembrane</keyword>
<gene>
    <name evidence="2" type="ORF">CBG59_08125</name>
</gene>
<accession>A0A2C6C4D6</accession>
<keyword evidence="1" id="KW-0472">Membrane</keyword>
<dbReference type="Proteomes" id="UP000221852">
    <property type="component" value="Unassembled WGS sequence"/>
</dbReference>
<dbReference type="EMBL" id="NIRQ01000001">
    <property type="protein sequence ID" value="PHI13646.1"/>
    <property type="molecule type" value="Genomic_DNA"/>
</dbReference>
<feature type="transmembrane region" description="Helical" evidence="1">
    <location>
        <begin position="21"/>
        <end position="49"/>
    </location>
</feature>